<comment type="caution">
    <text evidence="3">The sequence shown here is derived from an EMBL/GenBank/DDBJ whole genome shotgun (WGS) entry which is preliminary data.</text>
</comment>
<reference evidence="3 4" key="1">
    <citation type="submission" date="2019-08" db="EMBL/GenBank/DDBJ databases">
        <title>In-depth cultivation of the pig gut microbiome towards novel bacterial diversity and tailored functional studies.</title>
        <authorList>
            <person name="Wylensek D."/>
            <person name="Hitch T.C.A."/>
            <person name="Clavel T."/>
        </authorList>
    </citation>
    <scope>NUCLEOTIDE SEQUENCE [LARGE SCALE GENOMIC DNA]</scope>
    <source>
        <strain evidence="3 4">WCA3-601-WT-6H</strain>
    </source>
</reference>
<evidence type="ECO:0008006" key="5">
    <source>
        <dbReference type="Google" id="ProtNLM"/>
    </source>
</evidence>
<proteinExistence type="predicted"/>
<feature type="region of interest" description="Disordered" evidence="2">
    <location>
        <begin position="151"/>
        <end position="202"/>
    </location>
</feature>
<dbReference type="Pfam" id="PF06810">
    <property type="entry name" value="Phage_scaffold"/>
    <property type="match status" value="1"/>
</dbReference>
<dbReference type="RefSeq" id="WP_154496019.1">
    <property type="nucleotide sequence ID" value="NZ_VUMU01000006.1"/>
</dbReference>
<organism evidence="3 4">
    <name type="scientific">Waltera intestinalis</name>
    <dbReference type="NCBI Taxonomy" id="2606635"/>
    <lineage>
        <taxon>Bacteria</taxon>
        <taxon>Bacillati</taxon>
        <taxon>Bacillota</taxon>
        <taxon>Clostridia</taxon>
        <taxon>Lachnospirales</taxon>
        <taxon>Lachnospiraceae</taxon>
        <taxon>Waltera</taxon>
    </lineage>
</organism>
<accession>A0A6L5YHX6</accession>
<evidence type="ECO:0000313" key="4">
    <source>
        <dbReference type="Proteomes" id="UP000476055"/>
    </source>
</evidence>
<dbReference type="EMBL" id="VUMU01000006">
    <property type="protein sequence ID" value="MST57891.1"/>
    <property type="molecule type" value="Genomic_DNA"/>
</dbReference>
<protein>
    <recommendedName>
        <fullName evidence="5">Phage minor structural protein GP20</fullName>
    </recommendedName>
</protein>
<sequence>MVKVISELEKLGLELTDEQKEAVKKSMGEELFSKAELEKKVKAAETDRDEWKTRAETAEETLKGFDGKDMDAIKKERDEWKEKAEKAEKDYNAKIAAREKEDLLTEAMKDVKFTSESARKSIMAEITASVSVKNGKLIGFSDLLEEAKKNDSGAFVDEQKEQDEDNQAQFTQPMGGSDTEKITGDPEKMDFETYKKWRNQNQ</sequence>
<gene>
    <name evidence="3" type="ORF">FYJ59_06475</name>
</gene>
<name>A0A6L5YHX6_9FIRM</name>
<feature type="coiled-coil region" evidence="1">
    <location>
        <begin position="34"/>
        <end position="101"/>
    </location>
</feature>
<keyword evidence="1" id="KW-0175">Coiled coil</keyword>
<dbReference type="AlphaFoldDB" id="A0A6L5YHX6"/>
<evidence type="ECO:0000313" key="3">
    <source>
        <dbReference type="EMBL" id="MST57891.1"/>
    </source>
</evidence>
<dbReference type="InterPro" id="IPR009636">
    <property type="entry name" value="SCAF"/>
</dbReference>
<feature type="compositionally biased region" description="Basic and acidic residues" evidence="2">
    <location>
        <begin position="178"/>
        <end position="195"/>
    </location>
</feature>
<keyword evidence="4" id="KW-1185">Reference proteome</keyword>
<dbReference type="Proteomes" id="UP000476055">
    <property type="component" value="Unassembled WGS sequence"/>
</dbReference>
<evidence type="ECO:0000256" key="2">
    <source>
        <dbReference type="SAM" id="MobiDB-lite"/>
    </source>
</evidence>
<evidence type="ECO:0000256" key="1">
    <source>
        <dbReference type="SAM" id="Coils"/>
    </source>
</evidence>